<evidence type="ECO:0000313" key="2">
    <source>
        <dbReference type="Proteomes" id="UP000187209"/>
    </source>
</evidence>
<reference evidence="1 2" key="1">
    <citation type="submission" date="2016-11" db="EMBL/GenBank/DDBJ databases">
        <title>The macronuclear genome of Stentor coeruleus: a giant cell with tiny introns.</title>
        <authorList>
            <person name="Slabodnick M."/>
            <person name="Ruby J.G."/>
            <person name="Reiff S.B."/>
            <person name="Swart E.C."/>
            <person name="Gosai S."/>
            <person name="Prabakaran S."/>
            <person name="Witkowska E."/>
            <person name="Larue G.E."/>
            <person name="Fisher S."/>
            <person name="Freeman R.M."/>
            <person name="Gunawardena J."/>
            <person name="Chu W."/>
            <person name="Stover N.A."/>
            <person name="Gregory B.D."/>
            <person name="Nowacki M."/>
            <person name="Derisi J."/>
            <person name="Roy S.W."/>
            <person name="Marshall W.F."/>
            <person name="Sood P."/>
        </authorList>
    </citation>
    <scope>NUCLEOTIDE SEQUENCE [LARGE SCALE GENOMIC DNA]</scope>
    <source>
        <strain evidence="1">WM001</strain>
    </source>
</reference>
<gene>
    <name evidence="1" type="ORF">SteCoe_24920</name>
</gene>
<proteinExistence type="predicted"/>
<organism evidence="1 2">
    <name type="scientific">Stentor coeruleus</name>
    <dbReference type="NCBI Taxonomy" id="5963"/>
    <lineage>
        <taxon>Eukaryota</taxon>
        <taxon>Sar</taxon>
        <taxon>Alveolata</taxon>
        <taxon>Ciliophora</taxon>
        <taxon>Postciliodesmatophora</taxon>
        <taxon>Heterotrichea</taxon>
        <taxon>Heterotrichida</taxon>
        <taxon>Stentoridae</taxon>
        <taxon>Stentor</taxon>
    </lineage>
</organism>
<dbReference type="OrthoDB" id="283377at2759"/>
<dbReference type="AlphaFoldDB" id="A0A1R2BGE8"/>
<dbReference type="Proteomes" id="UP000187209">
    <property type="component" value="Unassembled WGS sequence"/>
</dbReference>
<comment type="caution">
    <text evidence="1">The sequence shown here is derived from an EMBL/GenBank/DDBJ whole genome shotgun (WGS) entry which is preliminary data.</text>
</comment>
<evidence type="ECO:0000313" key="1">
    <source>
        <dbReference type="EMBL" id="OMJ75856.1"/>
    </source>
</evidence>
<keyword evidence="2" id="KW-1185">Reference proteome</keyword>
<dbReference type="EMBL" id="MPUH01000665">
    <property type="protein sequence ID" value="OMJ75856.1"/>
    <property type="molecule type" value="Genomic_DNA"/>
</dbReference>
<sequence length="280" mass="32948">MLSRALALSRSFSAAPYNPLKYLQSYVPTKMPSKQEVFDVVNSAHSGHGRVVQNLRHINPIRQSGPIPSFDGPFTMEDILNNSYQEYLKVNDICYPSVDAEEIMRRVPGVTREEAEYIRGLGLTPDDEVEIAYWYKNSGLDIYYPMNNTYIARQVITNSKGEKTECVWPFMGWEDCTELNVDTALQDRPYQTIRHWEAYSGDEWYKYVNNQDLGLPDTWFEYDKNTRFVLQIIQDQLEDLPDKLRPWPSIRNPNARRELWQSQEHMQYVHDMKQSDWNKN</sequence>
<name>A0A1R2BGE8_9CILI</name>
<accession>A0A1R2BGE8</accession>
<protein>
    <submittedName>
        <fullName evidence="1">Uncharacterized protein</fullName>
    </submittedName>
</protein>